<name>A0ACC3T883_LIPKO</name>
<reference evidence="2" key="1">
    <citation type="journal article" date="2024" name="Front. Bioeng. Biotechnol.">
        <title>Genome-scale model development and genomic sequencing of the oleaginous clade Lipomyces.</title>
        <authorList>
            <person name="Czajka J.J."/>
            <person name="Han Y."/>
            <person name="Kim J."/>
            <person name="Mondo S.J."/>
            <person name="Hofstad B.A."/>
            <person name="Robles A."/>
            <person name="Haridas S."/>
            <person name="Riley R."/>
            <person name="LaButti K."/>
            <person name="Pangilinan J."/>
            <person name="Andreopoulos W."/>
            <person name="Lipzen A."/>
            <person name="Yan J."/>
            <person name="Wang M."/>
            <person name="Ng V."/>
            <person name="Grigoriev I.V."/>
            <person name="Spatafora J.W."/>
            <person name="Magnuson J.K."/>
            <person name="Baker S.E."/>
            <person name="Pomraning K.R."/>
        </authorList>
    </citation>
    <scope>NUCLEOTIDE SEQUENCE [LARGE SCALE GENOMIC DNA]</scope>
    <source>
        <strain evidence="2">CBS 7786</strain>
    </source>
</reference>
<gene>
    <name evidence="1" type="ORF">V1525DRAFT_399133</name>
</gene>
<accession>A0ACC3T883</accession>
<protein>
    <submittedName>
        <fullName evidence="1">Uncharacterized protein</fullName>
    </submittedName>
</protein>
<keyword evidence="2" id="KW-1185">Reference proteome</keyword>
<dbReference type="Proteomes" id="UP001433508">
    <property type="component" value="Unassembled WGS sequence"/>
</dbReference>
<comment type="caution">
    <text evidence="1">The sequence shown here is derived from an EMBL/GenBank/DDBJ whole genome shotgun (WGS) entry which is preliminary data.</text>
</comment>
<organism evidence="1 2">
    <name type="scientific">Lipomyces kononenkoae</name>
    <name type="common">Yeast</name>
    <dbReference type="NCBI Taxonomy" id="34357"/>
    <lineage>
        <taxon>Eukaryota</taxon>
        <taxon>Fungi</taxon>
        <taxon>Dikarya</taxon>
        <taxon>Ascomycota</taxon>
        <taxon>Saccharomycotina</taxon>
        <taxon>Lipomycetes</taxon>
        <taxon>Lipomycetales</taxon>
        <taxon>Lipomycetaceae</taxon>
        <taxon>Lipomyces</taxon>
    </lineage>
</organism>
<sequence>MDSAIDYSKANSFFNLLLMLTIAIQSYIYLVTESYLTRFISLTVIIASVVIILVPMTNGKA</sequence>
<dbReference type="EMBL" id="MU971349">
    <property type="protein sequence ID" value="KAK9239092.1"/>
    <property type="molecule type" value="Genomic_DNA"/>
</dbReference>
<proteinExistence type="predicted"/>
<evidence type="ECO:0000313" key="1">
    <source>
        <dbReference type="EMBL" id="KAK9239092.1"/>
    </source>
</evidence>
<evidence type="ECO:0000313" key="2">
    <source>
        <dbReference type="Proteomes" id="UP001433508"/>
    </source>
</evidence>